<accession>A0A2P2PGI5</accession>
<name>A0A2P2PGI5_RHIMU</name>
<reference evidence="1" key="1">
    <citation type="submission" date="2018-02" db="EMBL/GenBank/DDBJ databases">
        <title>Rhizophora mucronata_Transcriptome.</title>
        <authorList>
            <person name="Meera S.P."/>
            <person name="Sreeshan A."/>
            <person name="Augustine A."/>
        </authorList>
    </citation>
    <scope>NUCLEOTIDE SEQUENCE</scope>
    <source>
        <tissue evidence="1">Leaf</tissue>
    </source>
</reference>
<sequence length="37" mass="4264">MVDDSRVFGCFDKEHKHLQLLTLGSSDSLFNNRQLIV</sequence>
<organism evidence="1">
    <name type="scientific">Rhizophora mucronata</name>
    <name type="common">Asiatic mangrove</name>
    <dbReference type="NCBI Taxonomy" id="61149"/>
    <lineage>
        <taxon>Eukaryota</taxon>
        <taxon>Viridiplantae</taxon>
        <taxon>Streptophyta</taxon>
        <taxon>Embryophyta</taxon>
        <taxon>Tracheophyta</taxon>
        <taxon>Spermatophyta</taxon>
        <taxon>Magnoliopsida</taxon>
        <taxon>eudicotyledons</taxon>
        <taxon>Gunneridae</taxon>
        <taxon>Pentapetalae</taxon>
        <taxon>rosids</taxon>
        <taxon>fabids</taxon>
        <taxon>Malpighiales</taxon>
        <taxon>Rhizophoraceae</taxon>
        <taxon>Rhizophora</taxon>
    </lineage>
</organism>
<dbReference type="AlphaFoldDB" id="A0A2P2PGI5"/>
<protein>
    <submittedName>
        <fullName evidence="1">Uncharacterized protein</fullName>
    </submittedName>
</protein>
<proteinExistence type="predicted"/>
<dbReference type="EMBL" id="GGEC01073297">
    <property type="protein sequence ID" value="MBX53781.1"/>
    <property type="molecule type" value="Transcribed_RNA"/>
</dbReference>
<evidence type="ECO:0000313" key="1">
    <source>
        <dbReference type="EMBL" id="MBX53781.1"/>
    </source>
</evidence>